<sequence>MSKKKEFCKCVSEMEEKILELYKEKGELINPSEAKFVNSAILLSEGAGPGVQPFIPVEILSETKNGKPKKTKVNIYCTYCPMCGQYWREDKEKQNE</sequence>
<dbReference type="EMBL" id="CP093379">
    <property type="protein sequence ID" value="UNM95529.1"/>
    <property type="molecule type" value="Genomic_DNA"/>
</dbReference>
<proteinExistence type="predicted"/>
<evidence type="ECO:0000313" key="1">
    <source>
        <dbReference type="EMBL" id="UNM95529.1"/>
    </source>
</evidence>
<reference evidence="1 2" key="1">
    <citation type="submission" date="2022-03" db="EMBL/GenBank/DDBJ databases">
        <title>Ignatzschineria rhizosphaerae HR5S32.</title>
        <authorList>
            <person name="Sun J.Q."/>
            <person name="Feng J.Y."/>
        </authorList>
    </citation>
    <scope>NUCLEOTIDE SEQUENCE [LARGE SCALE GENOMIC DNA]</scope>
    <source>
        <strain evidence="1 2">HR5S32</strain>
    </source>
</reference>
<gene>
    <name evidence="1" type="ORF">MMG00_09880</name>
</gene>
<keyword evidence="2" id="KW-1185">Reference proteome</keyword>
<protein>
    <submittedName>
        <fullName evidence="1">Uncharacterized protein</fullName>
    </submittedName>
</protein>
<evidence type="ECO:0000313" key="2">
    <source>
        <dbReference type="Proteomes" id="UP000829542"/>
    </source>
</evidence>
<accession>A0ABY3WY37</accession>
<dbReference type="RefSeq" id="WP_242147863.1">
    <property type="nucleotide sequence ID" value="NZ_CP093379.1"/>
</dbReference>
<name>A0ABY3WY37_9GAMM</name>
<organism evidence="1 2">
    <name type="scientific">Ignatzschineria rhizosphaerae</name>
    <dbReference type="NCBI Taxonomy" id="2923279"/>
    <lineage>
        <taxon>Bacteria</taxon>
        <taxon>Pseudomonadati</taxon>
        <taxon>Pseudomonadota</taxon>
        <taxon>Gammaproteobacteria</taxon>
        <taxon>Cardiobacteriales</taxon>
        <taxon>Ignatzschineriaceae</taxon>
        <taxon>Ignatzschineria</taxon>
    </lineage>
</organism>
<dbReference type="Proteomes" id="UP000829542">
    <property type="component" value="Chromosome"/>
</dbReference>